<gene>
    <name evidence="10" type="ORF">IAB91_01710</name>
</gene>
<evidence type="ECO:0000256" key="3">
    <source>
        <dbReference type="ARBA" id="ARBA00022452"/>
    </source>
</evidence>
<name>A0A9D9ILQ7_9BACT</name>
<dbReference type="SUPFAM" id="SSF49464">
    <property type="entry name" value="Carboxypeptidase regulatory domain-like"/>
    <property type="match status" value="1"/>
</dbReference>
<evidence type="ECO:0000256" key="7">
    <source>
        <dbReference type="PROSITE-ProRule" id="PRU01360"/>
    </source>
</evidence>
<dbReference type="PROSITE" id="PS52016">
    <property type="entry name" value="TONB_DEPENDENT_REC_3"/>
    <property type="match status" value="1"/>
</dbReference>
<dbReference type="EMBL" id="JADIMD010000023">
    <property type="protein sequence ID" value="MBO8473994.1"/>
    <property type="molecule type" value="Genomic_DNA"/>
</dbReference>
<dbReference type="InterPro" id="IPR012910">
    <property type="entry name" value="Plug_dom"/>
</dbReference>
<dbReference type="InterPro" id="IPR036942">
    <property type="entry name" value="Beta-barrel_TonB_sf"/>
</dbReference>
<dbReference type="InterPro" id="IPR023996">
    <property type="entry name" value="TonB-dep_OMP_SusC/RagA"/>
</dbReference>
<dbReference type="InterPro" id="IPR023997">
    <property type="entry name" value="TonB-dep_OMP_SusC/RagA_CS"/>
</dbReference>
<keyword evidence="2 7" id="KW-0813">Transport</keyword>
<dbReference type="NCBIfam" id="TIGR04056">
    <property type="entry name" value="OMP_RagA_SusC"/>
    <property type="match status" value="1"/>
</dbReference>
<dbReference type="Proteomes" id="UP000823757">
    <property type="component" value="Unassembled WGS sequence"/>
</dbReference>
<feature type="signal peptide" evidence="8">
    <location>
        <begin position="1"/>
        <end position="21"/>
    </location>
</feature>
<dbReference type="Gene3D" id="2.170.130.10">
    <property type="entry name" value="TonB-dependent receptor, plug domain"/>
    <property type="match status" value="1"/>
</dbReference>
<comment type="subcellular location">
    <subcellularLocation>
        <location evidence="1 7">Cell outer membrane</location>
        <topology evidence="1 7">Multi-pass membrane protein</topology>
    </subcellularLocation>
</comment>
<reference evidence="10" key="2">
    <citation type="journal article" date="2021" name="PeerJ">
        <title>Extensive microbial diversity within the chicken gut microbiome revealed by metagenomics and culture.</title>
        <authorList>
            <person name="Gilroy R."/>
            <person name="Ravi A."/>
            <person name="Getino M."/>
            <person name="Pursley I."/>
            <person name="Horton D.L."/>
            <person name="Alikhan N.F."/>
            <person name="Baker D."/>
            <person name="Gharbi K."/>
            <person name="Hall N."/>
            <person name="Watson M."/>
            <person name="Adriaenssens E.M."/>
            <person name="Foster-Nyarko E."/>
            <person name="Jarju S."/>
            <person name="Secka A."/>
            <person name="Antonio M."/>
            <person name="Oren A."/>
            <person name="Chaudhuri R.R."/>
            <person name="La Ragione R."/>
            <person name="Hildebrand F."/>
            <person name="Pallen M.J."/>
        </authorList>
    </citation>
    <scope>NUCLEOTIDE SEQUENCE</scope>
    <source>
        <strain evidence="10">B1-13419</strain>
    </source>
</reference>
<evidence type="ECO:0000256" key="5">
    <source>
        <dbReference type="ARBA" id="ARBA00023136"/>
    </source>
</evidence>
<evidence type="ECO:0000256" key="8">
    <source>
        <dbReference type="SAM" id="SignalP"/>
    </source>
</evidence>
<organism evidence="10 11">
    <name type="scientific">Candidatus Cryptobacteroides faecigallinarum</name>
    <dbReference type="NCBI Taxonomy" id="2840763"/>
    <lineage>
        <taxon>Bacteria</taxon>
        <taxon>Pseudomonadati</taxon>
        <taxon>Bacteroidota</taxon>
        <taxon>Bacteroidia</taxon>
        <taxon>Bacteroidales</taxon>
        <taxon>Candidatus Cryptobacteroides</taxon>
    </lineage>
</organism>
<accession>A0A9D9ILQ7</accession>
<dbReference type="AlphaFoldDB" id="A0A9D9ILQ7"/>
<proteinExistence type="inferred from homology"/>
<feature type="domain" description="TonB-dependent receptor plug" evidence="9">
    <location>
        <begin position="122"/>
        <end position="251"/>
    </location>
</feature>
<dbReference type="Gene3D" id="2.60.40.1120">
    <property type="entry name" value="Carboxypeptidase-like, regulatory domain"/>
    <property type="match status" value="1"/>
</dbReference>
<evidence type="ECO:0000256" key="2">
    <source>
        <dbReference type="ARBA" id="ARBA00022448"/>
    </source>
</evidence>
<dbReference type="InterPro" id="IPR039426">
    <property type="entry name" value="TonB-dep_rcpt-like"/>
</dbReference>
<keyword evidence="6 7" id="KW-0998">Cell outer membrane</keyword>
<reference evidence="10" key="1">
    <citation type="submission" date="2020-10" db="EMBL/GenBank/DDBJ databases">
        <authorList>
            <person name="Gilroy R."/>
        </authorList>
    </citation>
    <scope>NUCLEOTIDE SEQUENCE</scope>
    <source>
        <strain evidence="10">B1-13419</strain>
    </source>
</reference>
<keyword evidence="5 7" id="KW-0472">Membrane</keyword>
<comment type="caution">
    <text evidence="10">The sequence shown here is derived from an EMBL/GenBank/DDBJ whole genome shotgun (WGS) entry which is preliminary data.</text>
</comment>
<dbReference type="Pfam" id="PF13715">
    <property type="entry name" value="CarbopepD_reg_2"/>
    <property type="match status" value="1"/>
</dbReference>
<protein>
    <submittedName>
        <fullName evidence="10">SusC/RagA family TonB-linked outer membrane protein</fullName>
    </submittedName>
</protein>
<comment type="similarity">
    <text evidence="7">Belongs to the TonB-dependent receptor family.</text>
</comment>
<dbReference type="NCBIfam" id="TIGR04057">
    <property type="entry name" value="SusC_RagA_signa"/>
    <property type="match status" value="1"/>
</dbReference>
<dbReference type="Pfam" id="PF07715">
    <property type="entry name" value="Plug"/>
    <property type="match status" value="1"/>
</dbReference>
<evidence type="ECO:0000259" key="9">
    <source>
        <dbReference type="Pfam" id="PF07715"/>
    </source>
</evidence>
<evidence type="ECO:0000256" key="6">
    <source>
        <dbReference type="ARBA" id="ARBA00023237"/>
    </source>
</evidence>
<dbReference type="InterPro" id="IPR037066">
    <property type="entry name" value="Plug_dom_sf"/>
</dbReference>
<evidence type="ECO:0000256" key="4">
    <source>
        <dbReference type="ARBA" id="ARBA00022692"/>
    </source>
</evidence>
<evidence type="ECO:0000256" key="1">
    <source>
        <dbReference type="ARBA" id="ARBA00004571"/>
    </source>
</evidence>
<dbReference type="SUPFAM" id="SSF56935">
    <property type="entry name" value="Porins"/>
    <property type="match status" value="1"/>
</dbReference>
<evidence type="ECO:0000313" key="10">
    <source>
        <dbReference type="EMBL" id="MBO8473994.1"/>
    </source>
</evidence>
<feature type="chain" id="PRO_5039155637" evidence="8">
    <location>
        <begin position="22"/>
        <end position="1031"/>
    </location>
</feature>
<keyword evidence="3 7" id="KW-1134">Transmembrane beta strand</keyword>
<keyword evidence="8" id="KW-0732">Signal</keyword>
<keyword evidence="4 7" id="KW-0812">Transmembrane</keyword>
<dbReference type="InterPro" id="IPR008969">
    <property type="entry name" value="CarboxyPept-like_regulatory"/>
</dbReference>
<dbReference type="GO" id="GO:0009279">
    <property type="term" value="C:cell outer membrane"/>
    <property type="evidence" value="ECO:0007669"/>
    <property type="project" value="UniProtKB-SubCell"/>
</dbReference>
<evidence type="ECO:0000313" key="11">
    <source>
        <dbReference type="Proteomes" id="UP000823757"/>
    </source>
</evidence>
<sequence>MMVKKLIVTLIGCLIPLTSIFAQTGKVTVTGVVIDEDSVPVAGAGIVLKGTTIGTFTDADGNFTLETDNVPDMTLEFSFIGMKTQEVKVSPRHGKAKLEIVMEMDQNELDQVVVTGIFNRDLESYTGSVVTMKGEDIKKVSSTNIAKAISAIDPSFRVMDNFEMGSDPNRLPDMRMRGTSTLPGGAGASGDLVSLQGEYDTYPNQPLLMLDGFEIDVQTMADLDPDRIASITILKDASATAIYGSKASNGVIVIETLAPRPGAINVTYSGNVRVEIPDLTSYNLMNSEEKIEAEWRAGLYSQTDLASLRDYQSRLREVRRGVDTYWLSQPLRTSVQHRHAVTLEGGSQALRYKLYAGLNETPGVMKGSKRSTQTASLDLSYRFNKFLLKNSVTVDNAVGTDSPYGSFSQYALLNPYLRPYDENRNVNKIMQTWNMLYAGDSGTYEVANPMYNATFHSLDRDTSFSIRELFKLEYRPAPAWILQANVSLSKSVSKDEVFRPAYHTAFNDVTDPSLKGDFSRDQSESFNYAIDFTAMFNKVFAEKHFVTANFRYSIQQDQSETYGALVTGFPNDSMDHILFGQKYSENMTGTENTSRSIGAVLTAGYSYMYRYSFDANIRVDGSSQFGRDNRFAPFWSVGFKWDVKNEQFMKSVDWLDDLVLATSYGITGTQGFAPYQSRQVYSYSDLMKYYLSSDATGIELVALGNNQLKWQQTATWNTRLELSLLKGRITARAEYYIKNTENSLTQVTLAPSIGFTSYPSNMGTLQNQGVELNLAFIPYRNEAKEAYWVISINGSHNTNKLLKISEALAKMNETNANADSVTPLPRYVEDMSTTAIWAVRSLGIDPATGDEILLKRDGTVTSKYDVVDAVVCGDTEPKWQGNINTSFNYMGFGINLGFMYRFGGQMYNSTLVSKVENADLRYNADRRVLYERWTQPGDVAQYKRLTNSANGANTQQTSRFVMNENLFQFSSLSISYRMEKNAYPFLQKLRISSMKWSLNVEDIFYLSSIKRERGTDYPFSRQFALSLNLVF</sequence>
<dbReference type="Gene3D" id="2.40.170.20">
    <property type="entry name" value="TonB-dependent receptor, beta-barrel domain"/>
    <property type="match status" value="1"/>
</dbReference>